<comment type="caution">
    <text evidence="1">The sequence shown here is derived from an EMBL/GenBank/DDBJ whole genome shotgun (WGS) entry which is preliminary data.</text>
</comment>
<evidence type="ECO:0000313" key="3">
    <source>
        <dbReference type="EMBL" id="MDC2743119.1"/>
    </source>
</evidence>
<evidence type="ECO:0000313" key="4">
    <source>
        <dbReference type="Proteomes" id="UP000473905"/>
    </source>
</evidence>
<dbReference type="EMBL" id="VWKB01000010">
    <property type="protein sequence ID" value="KAA4100693.1"/>
    <property type="molecule type" value="Genomic_DNA"/>
</dbReference>
<reference evidence="3" key="2">
    <citation type="submission" date="2022-10" db="EMBL/GenBank/DDBJ databases">
        <title>Human gut microbiome strain richness.</title>
        <authorList>
            <person name="Chen-Liaw A."/>
        </authorList>
    </citation>
    <scope>NUCLEOTIDE SEQUENCE</scope>
    <source>
        <strain evidence="3">BSD2780120875st1_E1_BSD2780120875_150330</strain>
    </source>
</reference>
<proteinExistence type="predicted"/>
<dbReference type="EMBL" id="JAQNZF010000015">
    <property type="protein sequence ID" value="MDC2743119.1"/>
    <property type="molecule type" value="Genomic_DNA"/>
</dbReference>
<name>A0A139L681_BACOV</name>
<dbReference type="Gene3D" id="2.40.128.410">
    <property type="match status" value="1"/>
</dbReference>
<dbReference type="Pfam" id="PF14059">
    <property type="entry name" value="DUF4251"/>
    <property type="match status" value="1"/>
</dbReference>
<evidence type="ECO:0000313" key="5">
    <source>
        <dbReference type="Proteomes" id="UP000478493"/>
    </source>
</evidence>
<dbReference type="AlphaFoldDB" id="A0A139L681"/>
<dbReference type="Proteomes" id="UP000478493">
    <property type="component" value="Unassembled WGS sequence"/>
</dbReference>
<organism evidence="1 4">
    <name type="scientific">Bacteroides ovatus</name>
    <dbReference type="NCBI Taxonomy" id="28116"/>
    <lineage>
        <taxon>Bacteria</taxon>
        <taxon>Pseudomonadati</taxon>
        <taxon>Bacteroidota</taxon>
        <taxon>Bacteroidia</taxon>
        <taxon>Bacteroidales</taxon>
        <taxon>Bacteroidaceae</taxon>
        <taxon>Bacteroides</taxon>
    </lineage>
</organism>
<accession>A0A139L681</accession>
<dbReference type="Proteomes" id="UP000473905">
    <property type="component" value="Unassembled WGS sequence"/>
</dbReference>
<sequence>MKVKRQILVLFLTMLVEIPILSAQSKKEQKKQKAEVVGKIVTSKVYKINVGTCILPCKAPILLNESDYSIEIKNDSIFSDLLYLGQADIPYRRGAELYFQAPLKKYTMDIDKKKNAHIKFSANTTIGNCNFYIKVYSNGSASIYITLQQGKSINFLGELNMRREETESL</sequence>
<reference evidence="4 5" key="1">
    <citation type="journal article" date="2019" name="Nat. Med.">
        <title>A library of human gut bacterial isolates paired with longitudinal multiomics data enables mechanistic microbiome research.</title>
        <authorList>
            <person name="Poyet M."/>
            <person name="Groussin M."/>
            <person name="Gibbons S.M."/>
            <person name="Avila-Pacheco J."/>
            <person name="Jiang X."/>
            <person name="Kearney S.M."/>
            <person name="Perrotta A.R."/>
            <person name="Berdy B."/>
            <person name="Zhao S."/>
            <person name="Lieberman T.D."/>
            <person name="Swanson P.K."/>
            <person name="Smith M."/>
            <person name="Roesemann S."/>
            <person name="Alexander J.E."/>
            <person name="Rich S.A."/>
            <person name="Livny J."/>
            <person name="Vlamakis H."/>
            <person name="Clish C."/>
            <person name="Bullock K."/>
            <person name="Deik A."/>
            <person name="Scott J."/>
            <person name="Pierce K.A."/>
            <person name="Xavier R.J."/>
            <person name="Alm E.J."/>
        </authorList>
    </citation>
    <scope>NUCLEOTIDE SEQUENCE [LARGE SCALE GENOMIC DNA]</scope>
    <source>
        <strain evidence="1 4">BIOML-A134</strain>
        <strain evidence="2 5">BIOML-A41</strain>
    </source>
</reference>
<dbReference type="RefSeq" id="WP_004304492.1">
    <property type="nucleotide sequence ID" value="NZ_CABKQC010000004.1"/>
</dbReference>
<dbReference type="Proteomes" id="UP001219389">
    <property type="component" value="Unassembled WGS sequence"/>
</dbReference>
<protein>
    <submittedName>
        <fullName evidence="1">DUF4251 domain-containing protein</fullName>
    </submittedName>
</protein>
<dbReference type="EMBL" id="VWGP01000011">
    <property type="protein sequence ID" value="KAA4534260.1"/>
    <property type="molecule type" value="Genomic_DNA"/>
</dbReference>
<keyword evidence="4" id="KW-1185">Reference proteome</keyword>
<dbReference type="InterPro" id="IPR025347">
    <property type="entry name" value="DUF4251"/>
</dbReference>
<evidence type="ECO:0000313" key="1">
    <source>
        <dbReference type="EMBL" id="KAA4100693.1"/>
    </source>
</evidence>
<evidence type="ECO:0000313" key="2">
    <source>
        <dbReference type="EMBL" id="KAA4534260.1"/>
    </source>
</evidence>
<gene>
    <name evidence="2" type="ORF">F3B85_15625</name>
    <name evidence="1" type="ORF">F3D66_08265</name>
    <name evidence="3" type="ORF">PO382_12890</name>
</gene>